<evidence type="ECO:0000313" key="2">
    <source>
        <dbReference type="Proteomes" id="UP000076532"/>
    </source>
</evidence>
<keyword evidence="2" id="KW-1185">Reference proteome</keyword>
<dbReference type="OrthoDB" id="3217871at2759"/>
<sequence>MFLVPQPPSGGELVDGCAVVHLSDSAIDVTYVLEALCKRRHVTFNEPLPISVIAAFVRLGQKYQIDAVLSEALRRLYYEFPVDLSQLDEIHTNAVNGTAIIIKKNSVYIDVANLALEQNLLSVLPLALQHCSTARSHTIVKGVKREDHTVATLSPINKEAVLAASCSLLRLQALTTFCWLYPPVTACQTPEDCEHGRNQMTKTLFYPVPVYSGLVRWCEDWENDVCDSCVVRGRNLHHNGRRLYWDKLPSIFGLPEWEELKKERISSMTCNPTYAFWQYE</sequence>
<protein>
    <submittedName>
        <fullName evidence="1">Uncharacterized protein</fullName>
    </submittedName>
</protein>
<accession>A0A166SDT3</accession>
<dbReference type="AlphaFoldDB" id="A0A166SDT3"/>
<gene>
    <name evidence="1" type="ORF">FIBSPDRAFT_927094</name>
</gene>
<dbReference type="Proteomes" id="UP000076532">
    <property type="component" value="Unassembled WGS sequence"/>
</dbReference>
<evidence type="ECO:0000313" key="1">
    <source>
        <dbReference type="EMBL" id="KZP29334.1"/>
    </source>
</evidence>
<reference evidence="1 2" key="1">
    <citation type="journal article" date="2016" name="Mol. Biol. Evol.">
        <title>Comparative Genomics of Early-Diverging Mushroom-Forming Fungi Provides Insights into the Origins of Lignocellulose Decay Capabilities.</title>
        <authorList>
            <person name="Nagy L.G."/>
            <person name="Riley R."/>
            <person name="Tritt A."/>
            <person name="Adam C."/>
            <person name="Daum C."/>
            <person name="Floudas D."/>
            <person name="Sun H."/>
            <person name="Yadav J.S."/>
            <person name="Pangilinan J."/>
            <person name="Larsson K.H."/>
            <person name="Matsuura K."/>
            <person name="Barry K."/>
            <person name="Labutti K."/>
            <person name="Kuo R."/>
            <person name="Ohm R.A."/>
            <person name="Bhattacharya S.S."/>
            <person name="Shirouzu T."/>
            <person name="Yoshinaga Y."/>
            <person name="Martin F.M."/>
            <person name="Grigoriev I.V."/>
            <person name="Hibbett D.S."/>
        </authorList>
    </citation>
    <scope>NUCLEOTIDE SEQUENCE [LARGE SCALE GENOMIC DNA]</scope>
    <source>
        <strain evidence="1 2">CBS 109695</strain>
    </source>
</reference>
<proteinExistence type="predicted"/>
<organism evidence="1 2">
    <name type="scientific">Athelia psychrophila</name>
    <dbReference type="NCBI Taxonomy" id="1759441"/>
    <lineage>
        <taxon>Eukaryota</taxon>
        <taxon>Fungi</taxon>
        <taxon>Dikarya</taxon>
        <taxon>Basidiomycota</taxon>
        <taxon>Agaricomycotina</taxon>
        <taxon>Agaricomycetes</taxon>
        <taxon>Agaricomycetidae</taxon>
        <taxon>Atheliales</taxon>
        <taxon>Atheliaceae</taxon>
        <taxon>Athelia</taxon>
    </lineage>
</organism>
<dbReference type="EMBL" id="KV417499">
    <property type="protein sequence ID" value="KZP29334.1"/>
    <property type="molecule type" value="Genomic_DNA"/>
</dbReference>
<name>A0A166SDT3_9AGAM</name>